<comment type="similarity">
    <text evidence="1 10">Belongs to the SHE9 family.</text>
</comment>
<dbReference type="AlphaFoldDB" id="A0A0X8HUL0"/>
<dbReference type="EMBL" id="CP014246">
    <property type="protein sequence ID" value="AMD21695.1"/>
    <property type="molecule type" value="Genomic_DNA"/>
</dbReference>
<keyword evidence="2 10" id="KW-0812">Transmembrane</keyword>
<dbReference type="PANTHER" id="PTHR31961">
    <property type="entry name" value="SENSITIVE TO HIGH EXPRESSION PROTEIN 9, MITOCHONDRIAL"/>
    <property type="match status" value="1"/>
</dbReference>
<dbReference type="Pfam" id="PF05546">
    <property type="entry name" value="She9_MDM33"/>
    <property type="match status" value="1"/>
</dbReference>
<evidence type="ECO:0000256" key="1">
    <source>
        <dbReference type="ARBA" id="ARBA00007472"/>
    </source>
</evidence>
<accession>A0A0X8HUL0</accession>
<comment type="function">
    <text evidence="9">Required for the maintenance of the structure of the mitochondrial inner membrane. Involved in mitochondrial morphology. Causes growth arrest when highly overexpressed.</text>
</comment>
<keyword evidence="6 11" id="KW-0175">Coiled coil</keyword>
<dbReference type="OrthoDB" id="5595506at2759"/>
<feature type="coiled-coil region" evidence="11">
    <location>
        <begin position="163"/>
        <end position="190"/>
    </location>
</feature>
<comment type="subunit">
    <text evidence="10">Homooligomer.</text>
</comment>
<comment type="subcellular location">
    <subcellularLocation>
        <location evidence="10">Mitochondrion inner membrane</location>
        <topology evidence="10">Multi-pass membrane protein</topology>
    </subcellularLocation>
</comment>
<dbReference type="GO" id="GO:0005743">
    <property type="term" value="C:mitochondrial inner membrane"/>
    <property type="evidence" value="ECO:0007669"/>
    <property type="project" value="UniProtKB-SubCell"/>
</dbReference>
<evidence type="ECO:0000256" key="10">
    <source>
        <dbReference type="RuleBase" id="RU364128"/>
    </source>
</evidence>
<evidence type="ECO:0000256" key="4">
    <source>
        <dbReference type="ARBA" id="ARBA00022946"/>
    </source>
</evidence>
<feature type="transmembrane region" description="Helical" evidence="10">
    <location>
        <begin position="282"/>
        <end position="302"/>
    </location>
</feature>
<evidence type="ECO:0000256" key="8">
    <source>
        <dbReference type="ARBA" id="ARBA00023136"/>
    </source>
</evidence>
<dbReference type="PANTHER" id="PTHR31961:SF3">
    <property type="entry name" value="SENSITIVE TO HIGH EXPRESSION PROTEIN 9, MITOCHONDRIAL"/>
    <property type="match status" value="1"/>
</dbReference>
<keyword evidence="4 10" id="KW-0809">Transit peptide</keyword>
<evidence type="ECO:0000256" key="7">
    <source>
        <dbReference type="ARBA" id="ARBA00023128"/>
    </source>
</evidence>
<name>A0A0X8HUL0_9SACH</name>
<dbReference type="Proteomes" id="UP000243052">
    <property type="component" value="Chromosome vi"/>
</dbReference>
<keyword evidence="5 10" id="KW-1133">Transmembrane helix</keyword>
<evidence type="ECO:0000256" key="5">
    <source>
        <dbReference type="ARBA" id="ARBA00022989"/>
    </source>
</evidence>
<evidence type="ECO:0000256" key="6">
    <source>
        <dbReference type="ARBA" id="ARBA00023054"/>
    </source>
</evidence>
<reference evidence="12 13" key="1">
    <citation type="submission" date="2016-01" db="EMBL/GenBank/DDBJ databases">
        <title>Genome sequence of the yeast Holleya sinecauda.</title>
        <authorList>
            <person name="Dietrich F.S."/>
        </authorList>
    </citation>
    <scope>NUCLEOTIDE SEQUENCE [LARGE SCALE GENOMIC DNA]</scope>
    <source>
        <strain evidence="12 13">ATCC 58844</strain>
    </source>
</reference>
<keyword evidence="13" id="KW-1185">Reference proteome</keyword>
<evidence type="ECO:0000313" key="13">
    <source>
        <dbReference type="Proteomes" id="UP000243052"/>
    </source>
</evidence>
<keyword evidence="3 10" id="KW-0999">Mitochondrion inner membrane</keyword>
<protein>
    <recommendedName>
        <fullName evidence="10">Sensitive to high expression protein 9, mitochondrial</fullName>
    </recommendedName>
</protein>
<feature type="transmembrane region" description="Helical" evidence="10">
    <location>
        <begin position="425"/>
        <end position="443"/>
    </location>
</feature>
<gene>
    <name evidence="12" type="ORF">AW171_hschr63664</name>
</gene>
<organism evidence="12 13">
    <name type="scientific">Eremothecium sinecaudum</name>
    <dbReference type="NCBI Taxonomy" id="45286"/>
    <lineage>
        <taxon>Eukaryota</taxon>
        <taxon>Fungi</taxon>
        <taxon>Dikarya</taxon>
        <taxon>Ascomycota</taxon>
        <taxon>Saccharomycotina</taxon>
        <taxon>Saccharomycetes</taxon>
        <taxon>Saccharomycetales</taxon>
        <taxon>Saccharomycetaceae</taxon>
        <taxon>Eremothecium</taxon>
    </lineage>
</organism>
<dbReference type="GeneID" id="28724998"/>
<evidence type="ECO:0000256" key="11">
    <source>
        <dbReference type="SAM" id="Coils"/>
    </source>
</evidence>
<evidence type="ECO:0000256" key="3">
    <source>
        <dbReference type="ARBA" id="ARBA00022792"/>
    </source>
</evidence>
<keyword evidence="7 10" id="KW-0496">Mitochondrion</keyword>
<sequence length="444" mass="51542">MILNRQVLLPSPIVHVNRLSALTLCAAGNHIRVYSTSRTSIKPWTELQKKLEACYRASVPKWKETLHQVSYYSTQIKYHLDKAKQSLRETNQKLLEQEKQQQNTNLSFNEDLENKSKIVGLPSERERKRYLWSRKLEFYLDSLQETIFTATKALNDVTGYSSIDKLRKSIEMMESQLNEVKSDLERLRDVHHNAVAVRNQSQIQVNELLQRKHMWTPEELDRFTKLYIVDAENAKKEEAANAELKAVEAKEKELSNLLHRAILTRYHEEQIWSDKIRRTSTWGTFILMGINILLFLVFQLLLEPWKRRRLTRSFEEKVKVALEQTTMAQNGFQFKEAAVQSSVLPASEQSISPEPIPPLIENRDEITHSSTALQPISLSSFSDFKHSTYTNLQNIQIWLGSLLHKLYSMNYLAYQDQTNLSIGQFHVYSGVIFIFGILLGSLVS</sequence>
<evidence type="ECO:0000256" key="9">
    <source>
        <dbReference type="ARBA" id="ARBA00024807"/>
    </source>
</evidence>
<dbReference type="GO" id="GO:0007007">
    <property type="term" value="P:inner mitochondrial membrane organization"/>
    <property type="evidence" value="ECO:0007669"/>
    <property type="project" value="TreeGrafter"/>
</dbReference>
<evidence type="ECO:0000256" key="2">
    <source>
        <dbReference type="ARBA" id="ARBA00022692"/>
    </source>
</evidence>
<proteinExistence type="inferred from homology"/>
<keyword evidence="8 10" id="KW-0472">Membrane</keyword>
<dbReference type="InterPro" id="IPR008839">
    <property type="entry name" value="MDM33_fungi"/>
</dbReference>
<dbReference type="RefSeq" id="XP_017988691.1">
    <property type="nucleotide sequence ID" value="XM_018133183.1"/>
</dbReference>
<evidence type="ECO:0000313" key="12">
    <source>
        <dbReference type="EMBL" id="AMD21695.1"/>
    </source>
</evidence>